<dbReference type="STRING" id="1391653.AKJ08_2936"/>
<dbReference type="OrthoDB" id="9814303at2"/>
<evidence type="ECO:0000256" key="7">
    <source>
        <dbReference type="ARBA" id="ARBA00023136"/>
    </source>
</evidence>
<keyword evidence="4" id="KW-1003">Cell membrane</keyword>
<dbReference type="EMBL" id="CP012332">
    <property type="protein sequence ID" value="AKU92549.1"/>
    <property type="molecule type" value="Genomic_DNA"/>
</dbReference>
<evidence type="ECO:0000313" key="11">
    <source>
        <dbReference type="Proteomes" id="UP000055590"/>
    </source>
</evidence>
<dbReference type="NCBIfam" id="TIGR00710">
    <property type="entry name" value="efflux_Bcr_CflA"/>
    <property type="match status" value="1"/>
</dbReference>
<dbReference type="CDD" id="cd17320">
    <property type="entry name" value="MFS_MdfA_MDR_like"/>
    <property type="match status" value="1"/>
</dbReference>
<evidence type="ECO:0000256" key="8">
    <source>
        <dbReference type="SAM" id="Phobius"/>
    </source>
</evidence>
<keyword evidence="5 8" id="KW-0812">Transmembrane</keyword>
<dbReference type="GO" id="GO:0005886">
    <property type="term" value="C:plasma membrane"/>
    <property type="evidence" value="ECO:0007669"/>
    <property type="project" value="UniProtKB-SubCell"/>
</dbReference>
<feature type="transmembrane region" description="Helical" evidence="8">
    <location>
        <begin position="133"/>
        <end position="157"/>
    </location>
</feature>
<keyword evidence="3" id="KW-0813">Transport</keyword>
<feature type="transmembrane region" description="Helical" evidence="8">
    <location>
        <begin position="216"/>
        <end position="239"/>
    </location>
</feature>
<proteinExistence type="inferred from homology"/>
<dbReference type="InterPro" id="IPR011701">
    <property type="entry name" value="MFS"/>
</dbReference>
<feature type="transmembrane region" description="Helical" evidence="8">
    <location>
        <begin position="342"/>
        <end position="363"/>
    </location>
</feature>
<feature type="transmembrane region" description="Helical" evidence="8">
    <location>
        <begin position="251"/>
        <end position="271"/>
    </location>
</feature>
<comment type="subcellular location">
    <subcellularLocation>
        <location evidence="1">Cell membrane</location>
        <topology evidence="1">Multi-pass membrane protein</topology>
    </subcellularLocation>
</comment>
<feature type="transmembrane region" description="Helical" evidence="8">
    <location>
        <begin position="47"/>
        <end position="64"/>
    </location>
</feature>
<feature type="transmembrane region" description="Helical" evidence="8">
    <location>
        <begin position="310"/>
        <end position="330"/>
    </location>
</feature>
<gene>
    <name evidence="10" type="ORF">AKJ08_2936</name>
</gene>
<dbReference type="PANTHER" id="PTHR23502">
    <property type="entry name" value="MAJOR FACILITATOR SUPERFAMILY"/>
    <property type="match status" value="1"/>
</dbReference>
<evidence type="ECO:0000256" key="2">
    <source>
        <dbReference type="ARBA" id="ARBA00006236"/>
    </source>
</evidence>
<evidence type="ECO:0000313" key="10">
    <source>
        <dbReference type="EMBL" id="AKU92549.1"/>
    </source>
</evidence>
<dbReference type="GO" id="GO:1990961">
    <property type="term" value="P:xenobiotic detoxification by transmembrane export across the plasma membrane"/>
    <property type="evidence" value="ECO:0007669"/>
    <property type="project" value="InterPro"/>
</dbReference>
<evidence type="ECO:0000256" key="5">
    <source>
        <dbReference type="ARBA" id="ARBA00022692"/>
    </source>
</evidence>
<dbReference type="Pfam" id="PF07690">
    <property type="entry name" value="MFS_1"/>
    <property type="match status" value="1"/>
</dbReference>
<evidence type="ECO:0000256" key="1">
    <source>
        <dbReference type="ARBA" id="ARBA00004651"/>
    </source>
</evidence>
<keyword evidence="11" id="KW-1185">Reference proteome</keyword>
<dbReference type="FunFam" id="1.20.1720.10:FF:000005">
    <property type="entry name" value="Bcr/CflA family efflux transporter"/>
    <property type="match status" value="1"/>
</dbReference>
<dbReference type="GO" id="GO:0042910">
    <property type="term" value="F:xenobiotic transmembrane transporter activity"/>
    <property type="evidence" value="ECO:0007669"/>
    <property type="project" value="InterPro"/>
</dbReference>
<dbReference type="InterPro" id="IPR004812">
    <property type="entry name" value="Efflux_drug-R_Bcr/CmlA"/>
</dbReference>
<dbReference type="InterPro" id="IPR036259">
    <property type="entry name" value="MFS_trans_sf"/>
</dbReference>
<feature type="transmembrane region" description="Helical" evidence="8">
    <location>
        <begin position="100"/>
        <end position="121"/>
    </location>
</feature>
<evidence type="ECO:0000256" key="4">
    <source>
        <dbReference type="ARBA" id="ARBA00022475"/>
    </source>
</evidence>
<keyword evidence="6 8" id="KW-1133">Transmembrane helix</keyword>
<dbReference type="Gene3D" id="1.20.1720.10">
    <property type="entry name" value="Multidrug resistance protein D"/>
    <property type="match status" value="1"/>
</dbReference>
<keyword evidence="7 8" id="KW-0472">Membrane</keyword>
<sequence length="404" mass="41470">MKTPSTRRLTLVLGTLSAIGPFSIDMYLPSFPTLARSLGTSVSSVQLTLATYLAGLAAGQLLYGPLADRLGRRTPLLAGLALYVAASLACAAAPDLPFLAAARFVQALGGCAGMVIARAVVRDFFDERESARLYSSLMLVMGAAPILAPLVGGQLLAHAGWRAIFVTLAGIGAAMFTLVATSLPESLPVDARRRQGFREIARSLGELLRQLPFVRLSLAGGAMQAAMFAYIAGSPFVFIELHGVPAERFGLIFGTNAFGLIAASQINRWLVPRLGVLRVLRTAIAGAALAYVGLLIAAGSGAGLPVILPLIFVGIASVGFALPNSTALAMAPQGKRAGLASALLGTLQTTCGALASTLVSALADGSAQPMAAVMLGCGLLALVAAAPFGWKGISSERGELRPSS</sequence>
<comment type="similarity">
    <text evidence="2">Belongs to the major facilitator superfamily. Bcr/CmlA family.</text>
</comment>
<evidence type="ECO:0000256" key="6">
    <source>
        <dbReference type="ARBA" id="ARBA00022989"/>
    </source>
</evidence>
<evidence type="ECO:0000256" key="3">
    <source>
        <dbReference type="ARBA" id="ARBA00022448"/>
    </source>
</evidence>
<dbReference type="AlphaFoldDB" id="A0A0K1PHF4"/>
<feature type="transmembrane region" description="Helical" evidence="8">
    <location>
        <begin position="369"/>
        <end position="390"/>
    </location>
</feature>
<protein>
    <submittedName>
        <fullName evidence="10">Multidrug resistance transporter, Bcr/CflA family</fullName>
    </submittedName>
</protein>
<accession>A0A0K1PHF4</accession>
<name>A0A0K1PHF4_9BACT</name>
<reference evidence="10 11" key="1">
    <citation type="submission" date="2015-08" db="EMBL/GenBank/DDBJ databases">
        <authorList>
            <person name="Babu N.S."/>
            <person name="Beckwith C.J."/>
            <person name="Beseler K.G."/>
            <person name="Brison A."/>
            <person name="Carone J.V."/>
            <person name="Caskin T.P."/>
            <person name="Diamond M."/>
            <person name="Durham M.E."/>
            <person name="Foxe J.M."/>
            <person name="Go M."/>
            <person name="Henderson B.A."/>
            <person name="Jones I.B."/>
            <person name="McGettigan J.A."/>
            <person name="Micheletti S.J."/>
            <person name="Nasrallah M.E."/>
            <person name="Ortiz D."/>
            <person name="Piller C.R."/>
            <person name="Privatt S.R."/>
            <person name="Schneider S.L."/>
            <person name="Sharp S."/>
            <person name="Smith T.C."/>
            <person name="Stanton J.D."/>
            <person name="Ullery H.E."/>
            <person name="Wilson R.J."/>
            <person name="Serrano M.G."/>
            <person name="Buck G."/>
            <person name="Lee V."/>
            <person name="Wang Y."/>
            <person name="Carvalho R."/>
            <person name="Voegtly L."/>
            <person name="Shi R."/>
            <person name="Duckworth R."/>
            <person name="Johnson A."/>
            <person name="Loviza R."/>
            <person name="Walstead R."/>
            <person name="Shah Z."/>
            <person name="Kiflezghi M."/>
            <person name="Wade K."/>
            <person name="Ball S.L."/>
            <person name="Bradley K.W."/>
            <person name="Asai D.J."/>
            <person name="Bowman C.A."/>
            <person name="Russell D.A."/>
            <person name="Pope W.H."/>
            <person name="Jacobs-Sera D."/>
            <person name="Hendrix R.W."/>
            <person name="Hatfull G.F."/>
        </authorList>
    </citation>
    <scope>NUCLEOTIDE SEQUENCE [LARGE SCALE GENOMIC DNA]</scope>
    <source>
        <strain evidence="10 11">DSM 27710</strain>
    </source>
</reference>
<evidence type="ECO:0000259" key="9">
    <source>
        <dbReference type="PROSITE" id="PS50850"/>
    </source>
</evidence>
<dbReference type="RefSeq" id="WP_050726701.1">
    <property type="nucleotide sequence ID" value="NZ_CP012332.1"/>
</dbReference>
<feature type="domain" description="Major facilitator superfamily (MFS) profile" evidence="9">
    <location>
        <begin position="9"/>
        <end position="393"/>
    </location>
</feature>
<dbReference type="PROSITE" id="PS50850">
    <property type="entry name" value="MFS"/>
    <property type="match status" value="1"/>
</dbReference>
<dbReference type="KEGG" id="vin:AKJ08_2936"/>
<organism evidence="10 11">
    <name type="scientific">Vulgatibacter incomptus</name>
    <dbReference type="NCBI Taxonomy" id="1391653"/>
    <lineage>
        <taxon>Bacteria</taxon>
        <taxon>Pseudomonadati</taxon>
        <taxon>Myxococcota</taxon>
        <taxon>Myxococcia</taxon>
        <taxon>Myxococcales</taxon>
        <taxon>Cystobacterineae</taxon>
        <taxon>Vulgatibacteraceae</taxon>
        <taxon>Vulgatibacter</taxon>
    </lineage>
</organism>
<dbReference type="PATRIC" id="fig|1391653.3.peg.3060"/>
<feature type="transmembrane region" description="Helical" evidence="8">
    <location>
        <begin position="76"/>
        <end position="94"/>
    </location>
</feature>
<dbReference type="InterPro" id="IPR020846">
    <property type="entry name" value="MFS_dom"/>
</dbReference>
<dbReference type="Proteomes" id="UP000055590">
    <property type="component" value="Chromosome"/>
</dbReference>
<feature type="transmembrane region" description="Helical" evidence="8">
    <location>
        <begin position="163"/>
        <end position="184"/>
    </location>
</feature>
<dbReference type="SUPFAM" id="SSF103473">
    <property type="entry name" value="MFS general substrate transporter"/>
    <property type="match status" value="1"/>
</dbReference>
<feature type="transmembrane region" description="Helical" evidence="8">
    <location>
        <begin position="283"/>
        <end position="304"/>
    </location>
</feature>
<dbReference type="PANTHER" id="PTHR23502:SF132">
    <property type="entry name" value="POLYAMINE TRANSPORTER 2-RELATED"/>
    <property type="match status" value="1"/>
</dbReference>